<feature type="domain" description="SHSP" evidence="5">
    <location>
        <begin position="44"/>
        <end position="153"/>
    </location>
</feature>
<evidence type="ECO:0000256" key="4">
    <source>
        <dbReference type="SAM" id="MobiDB-lite"/>
    </source>
</evidence>
<evidence type="ECO:0000313" key="7">
    <source>
        <dbReference type="Proteomes" id="UP001501822"/>
    </source>
</evidence>
<dbReference type="Gene3D" id="2.60.40.790">
    <property type="match status" value="1"/>
</dbReference>
<gene>
    <name evidence="6" type="ORF">GCM10010151_35600</name>
</gene>
<protein>
    <recommendedName>
        <fullName evidence="5">SHSP domain-containing protein</fullName>
    </recommendedName>
</protein>
<dbReference type="Proteomes" id="UP001501822">
    <property type="component" value="Unassembled WGS sequence"/>
</dbReference>
<feature type="compositionally biased region" description="Gly residues" evidence="4">
    <location>
        <begin position="187"/>
        <end position="202"/>
    </location>
</feature>
<sequence>MRRRGRAGRLHGMEPTGLLHRDPFADVQELLNRMTGLIQPPMEAETERPWVPIAEIDETEDGYVVRLELPGILPDDVDVNIRDRELCVSGEVREETEGSNALRVRVGRFHYHASLPSDVDADNVEGKLEEGVLTLRIPKAQRAHGHRIPITGARTTGMPLGGGETGGMPAGMETTDMPAEGRATGMPAGGTHAGGMPAGGTDPGAMPE</sequence>
<dbReference type="InterPro" id="IPR002068">
    <property type="entry name" value="A-crystallin/Hsp20_dom"/>
</dbReference>
<accession>A0ABN0WNR5</accession>
<keyword evidence="1" id="KW-0346">Stress response</keyword>
<evidence type="ECO:0000256" key="2">
    <source>
        <dbReference type="PROSITE-ProRule" id="PRU00285"/>
    </source>
</evidence>
<organism evidence="6 7">
    <name type="scientific">Actinoallomurus spadix</name>
    <dbReference type="NCBI Taxonomy" id="79912"/>
    <lineage>
        <taxon>Bacteria</taxon>
        <taxon>Bacillati</taxon>
        <taxon>Actinomycetota</taxon>
        <taxon>Actinomycetes</taxon>
        <taxon>Streptosporangiales</taxon>
        <taxon>Thermomonosporaceae</taxon>
        <taxon>Actinoallomurus</taxon>
    </lineage>
</organism>
<keyword evidence="7" id="KW-1185">Reference proteome</keyword>
<dbReference type="PROSITE" id="PS01031">
    <property type="entry name" value="SHSP"/>
    <property type="match status" value="1"/>
</dbReference>
<dbReference type="EMBL" id="BAAABM010000029">
    <property type="protein sequence ID" value="GAA0342881.1"/>
    <property type="molecule type" value="Genomic_DNA"/>
</dbReference>
<evidence type="ECO:0000313" key="6">
    <source>
        <dbReference type="EMBL" id="GAA0342881.1"/>
    </source>
</evidence>
<proteinExistence type="inferred from homology"/>
<dbReference type="PANTHER" id="PTHR46733">
    <property type="entry name" value="26.5 KDA HEAT SHOCK PROTEIN, MITOCHONDRIAL"/>
    <property type="match status" value="1"/>
</dbReference>
<dbReference type="CDD" id="cd06464">
    <property type="entry name" value="ACD_sHsps-like"/>
    <property type="match status" value="1"/>
</dbReference>
<reference evidence="6 7" key="1">
    <citation type="journal article" date="2019" name="Int. J. Syst. Evol. Microbiol.">
        <title>The Global Catalogue of Microorganisms (GCM) 10K type strain sequencing project: providing services to taxonomists for standard genome sequencing and annotation.</title>
        <authorList>
            <consortium name="The Broad Institute Genomics Platform"/>
            <consortium name="The Broad Institute Genome Sequencing Center for Infectious Disease"/>
            <person name="Wu L."/>
            <person name="Ma J."/>
        </authorList>
    </citation>
    <scope>NUCLEOTIDE SEQUENCE [LARGE SCALE GENOMIC DNA]</scope>
    <source>
        <strain evidence="6 7">JCM 3146</strain>
    </source>
</reference>
<dbReference type="PANTHER" id="PTHR46733:SF4">
    <property type="entry name" value="HEAT SHOCK PROTEIN 21, CHLOROPLASTIC"/>
    <property type="match status" value="1"/>
</dbReference>
<evidence type="ECO:0000259" key="5">
    <source>
        <dbReference type="PROSITE" id="PS01031"/>
    </source>
</evidence>
<feature type="region of interest" description="Disordered" evidence="4">
    <location>
        <begin position="187"/>
        <end position="208"/>
    </location>
</feature>
<dbReference type="InterPro" id="IPR044587">
    <property type="entry name" value="HSP21-like"/>
</dbReference>
<dbReference type="InterPro" id="IPR008978">
    <property type="entry name" value="HSP20-like_chaperone"/>
</dbReference>
<dbReference type="Pfam" id="PF00011">
    <property type="entry name" value="HSP20"/>
    <property type="match status" value="1"/>
</dbReference>
<dbReference type="SUPFAM" id="SSF49764">
    <property type="entry name" value="HSP20-like chaperones"/>
    <property type="match status" value="1"/>
</dbReference>
<evidence type="ECO:0000256" key="1">
    <source>
        <dbReference type="ARBA" id="ARBA00023016"/>
    </source>
</evidence>
<name>A0ABN0WNR5_9ACTN</name>
<comment type="caution">
    <text evidence="6">The sequence shown here is derived from an EMBL/GenBank/DDBJ whole genome shotgun (WGS) entry which is preliminary data.</text>
</comment>
<evidence type="ECO:0000256" key="3">
    <source>
        <dbReference type="RuleBase" id="RU003616"/>
    </source>
</evidence>
<comment type="similarity">
    <text evidence="2 3">Belongs to the small heat shock protein (HSP20) family.</text>
</comment>